<dbReference type="KEGG" id="eac:EAL2_c03130"/>
<evidence type="ECO:0000313" key="1">
    <source>
        <dbReference type="EMBL" id="AHM55616.1"/>
    </source>
</evidence>
<reference evidence="1 2" key="1">
    <citation type="journal article" date="2014" name="Genome Announc.">
        <title>Complete Genome Sequence of Amino Acid-Utilizing Eubacterium acidaminophilum al-2 (DSM 3953).</title>
        <authorList>
            <person name="Poehlein A."/>
            <person name="Andreesen J.R."/>
            <person name="Daniel R."/>
        </authorList>
    </citation>
    <scope>NUCLEOTIDE SEQUENCE [LARGE SCALE GENOMIC DNA]</scope>
    <source>
        <strain evidence="1 2">DSM 3953</strain>
    </source>
</reference>
<proteinExistence type="predicted"/>
<sequence>MGLVNCRECGRLFGTESDETLCSRCRESGYESDFKKVRDYLYANPGADIEEVSEATEVERPRIMKFLREERIEIVDEENVLLNCSRCGKSIKTGRYCASCEAEVKKELSGALDTMKKINGKFQKPAATKKTTEIYTRNIGDKK</sequence>
<keyword evidence="2" id="KW-1185">Reference proteome</keyword>
<organism evidence="1 2">
    <name type="scientific">Peptoclostridium acidaminophilum DSM 3953</name>
    <dbReference type="NCBI Taxonomy" id="1286171"/>
    <lineage>
        <taxon>Bacteria</taxon>
        <taxon>Bacillati</taxon>
        <taxon>Bacillota</taxon>
        <taxon>Clostridia</taxon>
        <taxon>Peptostreptococcales</taxon>
        <taxon>Peptoclostridiaceae</taxon>
        <taxon>Peptoclostridium</taxon>
    </lineage>
</organism>
<dbReference type="EMBL" id="CP007452">
    <property type="protein sequence ID" value="AHM55616.1"/>
    <property type="molecule type" value="Genomic_DNA"/>
</dbReference>
<dbReference type="RefSeq" id="WP_025434658.1">
    <property type="nucleotide sequence ID" value="NZ_CP007452.1"/>
</dbReference>
<evidence type="ECO:0000313" key="2">
    <source>
        <dbReference type="Proteomes" id="UP000019591"/>
    </source>
</evidence>
<keyword evidence="1" id="KW-0969">Cilium</keyword>
<dbReference type="STRING" id="1286171.EAL2_c03130"/>
<accession>W8U3Q3</accession>
<gene>
    <name evidence="1" type="primary">yvyF</name>
    <name evidence="1" type="ORF">EAL2_c03130</name>
</gene>
<keyword evidence="1" id="KW-0966">Cell projection</keyword>
<dbReference type="HOGENOM" id="CLU_137779_0_1_9"/>
<dbReference type="Proteomes" id="UP000019591">
    <property type="component" value="Chromosome"/>
</dbReference>
<protein>
    <submittedName>
        <fullName evidence="1">Putative regulator of flagella formation</fullName>
    </submittedName>
</protein>
<name>W8U3Q3_PEPAC</name>
<dbReference type="eggNOG" id="ENOG5032TKA">
    <property type="taxonomic scope" value="Bacteria"/>
</dbReference>
<dbReference type="PATRIC" id="fig|1286171.3.peg.253"/>
<keyword evidence="1" id="KW-0282">Flagellum</keyword>
<dbReference type="AlphaFoldDB" id="W8U3Q3"/>